<gene>
    <name evidence="3" type="ORF">SAMN04489707_101162</name>
</gene>
<dbReference type="Proteomes" id="UP000183656">
    <property type="component" value="Unassembled WGS sequence"/>
</dbReference>
<evidence type="ECO:0000256" key="1">
    <source>
        <dbReference type="SAM" id="MobiDB-lite"/>
    </source>
</evidence>
<feature type="region of interest" description="Disordered" evidence="1">
    <location>
        <begin position="24"/>
        <end position="116"/>
    </location>
</feature>
<keyword evidence="2" id="KW-0732">Signal</keyword>
<sequence length="120" mass="13324">MRAVSIPLLLLACLASTSVLAQNMGQNSTEGAPDKRQQLQRDEQKDPRLNQRAERIQVEDEGSRVNELRVGGQTQTITVQPKTGELPAYEVQPGTQSPHTRSRSDSTDTNGPRVWNVLKF</sequence>
<feature type="compositionally biased region" description="Polar residues" evidence="1">
    <location>
        <begin position="72"/>
        <end position="81"/>
    </location>
</feature>
<feature type="signal peptide" evidence="2">
    <location>
        <begin position="1"/>
        <end position="21"/>
    </location>
</feature>
<evidence type="ECO:0008006" key="5">
    <source>
        <dbReference type="Google" id="ProtNLM"/>
    </source>
</evidence>
<dbReference type="EMBL" id="FPBX01000011">
    <property type="protein sequence ID" value="SFU61860.1"/>
    <property type="molecule type" value="Genomic_DNA"/>
</dbReference>
<dbReference type="STRING" id="343013.SAMN04489707_101162"/>
<dbReference type="AlphaFoldDB" id="A0A1I7HM76"/>
<accession>A0A1I7HM76</accession>
<protein>
    <recommendedName>
        <fullName evidence="5">DUF2782 domain-containing protein</fullName>
    </recommendedName>
</protein>
<feature type="chain" id="PRO_5010264274" description="DUF2782 domain-containing protein" evidence="2">
    <location>
        <begin position="22"/>
        <end position="120"/>
    </location>
</feature>
<keyword evidence="4" id="KW-1185">Reference proteome</keyword>
<name>A0A1I7HM76_9BURK</name>
<evidence type="ECO:0000313" key="4">
    <source>
        <dbReference type="Proteomes" id="UP000183656"/>
    </source>
</evidence>
<dbReference type="RefSeq" id="WP_054255852.1">
    <property type="nucleotide sequence ID" value="NZ_CYIG01000010.1"/>
</dbReference>
<evidence type="ECO:0000313" key="3">
    <source>
        <dbReference type="EMBL" id="SFU61860.1"/>
    </source>
</evidence>
<dbReference type="OrthoDB" id="8688876at2"/>
<feature type="compositionally biased region" description="Basic and acidic residues" evidence="1">
    <location>
        <begin position="32"/>
        <end position="67"/>
    </location>
</feature>
<organism evidence="3 4">
    <name type="scientific">Paenacidovorax caeni</name>
    <dbReference type="NCBI Taxonomy" id="343013"/>
    <lineage>
        <taxon>Bacteria</taxon>
        <taxon>Pseudomonadati</taxon>
        <taxon>Pseudomonadota</taxon>
        <taxon>Betaproteobacteria</taxon>
        <taxon>Burkholderiales</taxon>
        <taxon>Comamonadaceae</taxon>
        <taxon>Paenacidovorax</taxon>
    </lineage>
</organism>
<evidence type="ECO:0000256" key="2">
    <source>
        <dbReference type="SAM" id="SignalP"/>
    </source>
</evidence>
<reference evidence="3 4" key="1">
    <citation type="submission" date="2016-10" db="EMBL/GenBank/DDBJ databases">
        <authorList>
            <person name="de Groot N.N."/>
        </authorList>
    </citation>
    <scope>NUCLEOTIDE SEQUENCE [LARGE SCALE GENOMIC DNA]</scope>
    <source>
        <strain evidence="3 4">R-24608</strain>
    </source>
</reference>
<proteinExistence type="predicted"/>